<dbReference type="Pfam" id="PF07714">
    <property type="entry name" value="PK_Tyr_Ser-Thr"/>
    <property type="match status" value="1"/>
</dbReference>
<dbReference type="Pfam" id="PF24883">
    <property type="entry name" value="NPHP3_N"/>
    <property type="match status" value="1"/>
</dbReference>
<dbReference type="GO" id="GO:0004674">
    <property type="term" value="F:protein serine/threonine kinase activity"/>
    <property type="evidence" value="ECO:0007669"/>
    <property type="project" value="TreeGrafter"/>
</dbReference>
<dbReference type="HOGENOM" id="CLU_336508_0_0_1"/>
<feature type="domain" description="Protein kinase" evidence="3">
    <location>
        <begin position="556"/>
        <end position="847"/>
    </location>
</feature>
<dbReference type="PROSITE" id="PS00109">
    <property type="entry name" value="PROTEIN_KINASE_TYR"/>
    <property type="match status" value="1"/>
</dbReference>
<evidence type="ECO:0000256" key="1">
    <source>
        <dbReference type="ARBA" id="ARBA00008171"/>
    </source>
</evidence>
<proteinExistence type="inferred from homology"/>
<sequence length="847" mass="94663">MGKWGVSISKIQAECLSPEAANRCTGRSYVKLTKIGSHYSQVSEVGEPGVLSWKRKLRTLVSEDDVFVIAIFVERLFTEYLVGSEMVAVRELLSAGHIDSSSLSVKRELSKKGKVRASVSFRVSLQVQDEAVLSQESALRLWDSLFSRYGDLSARAESMLEVRPFTTVAWSALIAAHDAVLKNGLQHDAVSRLVRGMNKVLEQITILSGPKRGARLQWTLLNIVQQIIDCSYFIYELANYQAAFHSDSEYTRLAIDFHVRKYEDALSALGRVTQGQMSAQRAQYVVRVLTVDTSEPQTHWQDDLNDLRYASGARYDLDKKCPSGMHSEVLQEITDWITGISDHPQRLYVLGGSSSSGKADIAHTIAARFDEIGRLGSSFCFDRSQQATRNASTVFSTIARDLADLDEERRQVLCQVLQRKKSLRTTSSTREQFEKFILEPSRYLVTVGPILIVIDALDEAGDEEEREVLLSVLATKAQELPVNFRILVTARVEEDIQIAFSDKESIKYKHLPSATLPSKKLKEPVVSDGPSEETTAWDLDDIRSSFPSDLSGHVKKEGDYPVASGGYGDIYKGTFRVNGKSIDVAIKAIKTYSADDSDHSLQKTKRLRREIKVWLNLEHVNVLPLFGTTTDFGHFTAMVCPWVENGSLTSYLERRDNVLTTEERFGLLNDVAAGLQYLHSQSVVHGDLSGSNVLIHRNGRACLGDFGLSTLLIEFGGSTFPSSFEAKGTLRWAAPELFHLQTVEDQDDVPRILPTPQSDVYSFGGIMLQILTGEVPYHYYGRDEQVLYALSKGETPKRPSLALVTDHQWSFIQRCWSSVDGIDRRPSDEEIVAFANNEKVDRATPPH</sequence>
<dbReference type="GO" id="GO:0005524">
    <property type="term" value="F:ATP binding"/>
    <property type="evidence" value="ECO:0007669"/>
    <property type="project" value="InterPro"/>
</dbReference>
<dbReference type="EMBL" id="KN839851">
    <property type="protein sequence ID" value="KIJ63433.1"/>
    <property type="molecule type" value="Genomic_DNA"/>
</dbReference>
<dbReference type="InterPro" id="IPR008266">
    <property type="entry name" value="Tyr_kinase_AS"/>
</dbReference>
<dbReference type="OrthoDB" id="346907at2759"/>
<evidence type="ECO:0000313" key="5">
    <source>
        <dbReference type="Proteomes" id="UP000053820"/>
    </source>
</evidence>
<accession>A0A0C9W7W7</accession>
<reference evidence="4 5" key="1">
    <citation type="submission" date="2014-04" db="EMBL/GenBank/DDBJ databases">
        <title>Evolutionary Origins and Diversification of the Mycorrhizal Mutualists.</title>
        <authorList>
            <consortium name="DOE Joint Genome Institute"/>
            <consortium name="Mycorrhizal Genomics Consortium"/>
            <person name="Kohler A."/>
            <person name="Kuo A."/>
            <person name="Nagy L.G."/>
            <person name="Floudas D."/>
            <person name="Copeland A."/>
            <person name="Barry K.W."/>
            <person name="Cichocki N."/>
            <person name="Veneault-Fourrey C."/>
            <person name="LaButti K."/>
            <person name="Lindquist E.A."/>
            <person name="Lipzen A."/>
            <person name="Lundell T."/>
            <person name="Morin E."/>
            <person name="Murat C."/>
            <person name="Riley R."/>
            <person name="Ohm R."/>
            <person name="Sun H."/>
            <person name="Tunlid A."/>
            <person name="Henrissat B."/>
            <person name="Grigoriev I.V."/>
            <person name="Hibbett D.S."/>
            <person name="Martin F."/>
        </authorList>
    </citation>
    <scope>NUCLEOTIDE SEQUENCE [LARGE SCALE GENOMIC DNA]</scope>
    <source>
        <strain evidence="4 5">MD-312</strain>
    </source>
</reference>
<dbReference type="SUPFAM" id="SSF52540">
    <property type="entry name" value="P-loop containing nucleoside triphosphate hydrolases"/>
    <property type="match status" value="1"/>
</dbReference>
<dbReference type="Proteomes" id="UP000053820">
    <property type="component" value="Unassembled WGS sequence"/>
</dbReference>
<protein>
    <recommendedName>
        <fullName evidence="3">Protein kinase domain-containing protein</fullName>
    </recommendedName>
</protein>
<evidence type="ECO:0000313" key="4">
    <source>
        <dbReference type="EMBL" id="KIJ63433.1"/>
    </source>
</evidence>
<dbReference type="SUPFAM" id="SSF56112">
    <property type="entry name" value="Protein kinase-like (PK-like)"/>
    <property type="match status" value="1"/>
</dbReference>
<dbReference type="InterPro" id="IPR056884">
    <property type="entry name" value="NPHP3-like_N"/>
</dbReference>
<dbReference type="PROSITE" id="PS50011">
    <property type="entry name" value="PROTEIN_KINASE_DOM"/>
    <property type="match status" value="1"/>
</dbReference>
<dbReference type="PANTHER" id="PTHR44329">
    <property type="entry name" value="SERINE/THREONINE-PROTEIN KINASE TNNI3K-RELATED"/>
    <property type="match status" value="1"/>
</dbReference>
<evidence type="ECO:0000256" key="2">
    <source>
        <dbReference type="ARBA" id="ARBA00022737"/>
    </source>
</evidence>
<dbReference type="AlphaFoldDB" id="A0A0C9W7W7"/>
<dbReference type="InterPro" id="IPR011009">
    <property type="entry name" value="Kinase-like_dom_sf"/>
</dbReference>
<dbReference type="Gene3D" id="1.10.510.10">
    <property type="entry name" value="Transferase(Phosphotransferase) domain 1"/>
    <property type="match status" value="1"/>
</dbReference>
<name>A0A0C9W7W7_9AGAM</name>
<dbReference type="InterPro" id="IPR051681">
    <property type="entry name" value="Ser/Thr_Kinases-Pseudokinases"/>
</dbReference>
<keyword evidence="5" id="KW-1185">Reference proteome</keyword>
<evidence type="ECO:0000259" key="3">
    <source>
        <dbReference type="PROSITE" id="PS50011"/>
    </source>
</evidence>
<comment type="similarity">
    <text evidence="1">Belongs to the protein kinase superfamily. TKL Ser/Thr protein kinase family. ROCO subfamily.</text>
</comment>
<gene>
    <name evidence="4" type="ORF">HYDPIDRAFT_29675</name>
</gene>
<dbReference type="InterPro" id="IPR000719">
    <property type="entry name" value="Prot_kinase_dom"/>
</dbReference>
<organism evidence="4 5">
    <name type="scientific">Hydnomerulius pinastri MD-312</name>
    <dbReference type="NCBI Taxonomy" id="994086"/>
    <lineage>
        <taxon>Eukaryota</taxon>
        <taxon>Fungi</taxon>
        <taxon>Dikarya</taxon>
        <taxon>Basidiomycota</taxon>
        <taxon>Agaricomycotina</taxon>
        <taxon>Agaricomycetes</taxon>
        <taxon>Agaricomycetidae</taxon>
        <taxon>Boletales</taxon>
        <taxon>Boletales incertae sedis</taxon>
        <taxon>Leucogyrophana</taxon>
    </lineage>
</organism>
<dbReference type="InterPro" id="IPR027417">
    <property type="entry name" value="P-loop_NTPase"/>
</dbReference>
<dbReference type="InterPro" id="IPR001245">
    <property type="entry name" value="Ser-Thr/Tyr_kinase_cat_dom"/>
</dbReference>
<keyword evidence="2" id="KW-0677">Repeat</keyword>